<dbReference type="PANTHER" id="PTHR30157">
    <property type="entry name" value="FERRIC REDUCTASE, NADPH-DEPENDENT"/>
    <property type="match status" value="1"/>
</dbReference>
<name>A0A0A7S0K0_FRIPE</name>
<dbReference type="PANTHER" id="PTHR30157:SF0">
    <property type="entry name" value="NADPH-DEPENDENT FERRIC-CHELATE REDUCTASE"/>
    <property type="match status" value="1"/>
</dbReference>
<dbReference type="AlphaFoldDB" id="A0A0A7S0K0"/>
<protein>
    <submittedName>
        <fullName evidence="4">Siderophore-interacting protein</fullName>
    </submittedName>
</protein>
<evidence type="ECO:0000313" key="4">
    <source>
        <dbReference type="EMBL" id="AJA45100.1"/>
    </source>
</evidence>
<keyword evidence="5" id="KW-1185">Reference proteome</keyword>
<dbReference type="InterPro" id="IPR007037">
    <property type="entry name" value="SIP_rossman_dom"/>
</dbReference>
<comment type="similarity">
    <text evidence="1">Belongs to the SIP oxidoreductase family.</text>
</comment>
<evidence type="ECO:0000259" key="3">
    <source>
        <dbReference type="Pfam" id="PF08021"/>
    </source>
</evidence>
<organism evidence="4 5">
    <name type="scientific">Frischella perrara</name>
    <dbReference type="NCBI Taxonomy" id="1267021"/>
    <lineage>
        <taxon>Bacteria</taxon>
        <taxon>Pseudomonadati</taxon>
        <taxon>Pseudomonadota</taxon>
        <taxon>Gammaproteobacteria</taxon>
        <taxon>Orbales</taxon>
        <taxon>Orbaceae</taxon>
        <taxon>Frischella</taxon>
    </lineage>
</organism>
<dbReference type="OrthoDB" id="9814826at2"/>
<dbReference type="Gene3D" id="3.40.50.80">
    <property type="entry name" value="Nucleotide-binding domain of ferredoxin-NADP reductase (FNR) module"/>
    <property type="match status" value="1"/>
</dbReference>
<dbReference type="InterPro" id="IPR039261">
    <property type="entry name" value="FNR_nucleotide-bd"/>
</dbReference>
<evidence type="ECO:0000256" key="1">
    <source>
        <dbReference type="ARBA" id="ARBA00035644"/>
    </source>
</evidence>
<dbReference type="CDD" id="cd06193">
    <property type="entry name" value="siderophore_interacting"/>
    <property type="match status" value="1"/>
</dbReference>
<sequence>MNKKQSAKKRIIINGLLTVSEIKLCSDNLIEISFISSKPLPIEDQWIGPHITLLFPDQNGDLAFPTINQDNQIIWQDGAQERVRIYSVRQYDVKKQILSVIFVIHDQGKTTNWARNAKINDVIGIIGLGAKSTYDIDKQWILAGDLSALPAICYTLEHAPAQQQILAFIEIKNKSDIQTLNLPANANVNWLIQTHDENSLHEHMVKYLNNLSDTSKIMIWGGLESSAAQQLRHTIMDLFPTLTRENLSLISYWRKGFAEGEFKHHD</sequence>
<accession>A0A0A7S0K0</accession>
<feature type="domain" description="Siderophore-interacting FAD-binding" evidence="3">
    <location>
        <begin position="19"/>
        <end position="127"/>
    </location>
</feature>
<dbReference type="InterPro" id="IPR039374">
    <property type="entry name" value="SIP_fam"/>
</dbReference>
<dbReference type="HOGENOM" id="CLU_040923_4_0_6"/>
<dbReference type="STRING" id="1267021.FPB0191_01279"/>
<proteinExistence type="inferred from homology"/>
<reference evidence="4 5" key="1">
    <citation type="journal article" date="2014" name="Appl. Environ. Microbiol.">
        <title>Gut symbionts from distinct hosts exhibit genotoxic activity via divergent colibactin biosynthetic pathways.</title>
        <authorList>
            <person name="Engel P."/>
            <person name="Vizcaino M.I."/>
            <person name="Crawford J.M."/>
        </authorList>
    </citation>
    <scope>NUCLEOTIDE SEQUENCE [LARGE SCALE GENOMIC DNA]</scope>
    <source>
        <strain evidence="4 5">PEB0191</strain>
    </source>
</reference>
<dbReference type="RefSeq" id="WP_039104796.1">
    <property type="nucleotide sequence ID" value="NZ_CP009056.1"/>
</dbReference>
<dbReference type="SUPFAM" id="SSF63380">
    <property type="entry name" value="Riboflavin synthase domain-like"/>
    <property type="match status" value="1"/>
</dbReference>
<feature type="domain" description="SIP-like Rossmann fold" evidence="2">
    <location>
        <begin position="139"/>
        <end position="256"/>
    </location>
</feature>
<dbReference type="Proteomes" id="UP000030901">
    <property type="component" value="Chromosome"/>
</dbReference>
<dbReference type="Pfam" id="PF04954">
    <property type="entry name" value="SIP"/>
    <property type="match status" value="1"/>
</dbReference>
<dbReference type="Gene3D" id="2.40.30.10">
    <property type="entry name" value="Translation factors"/>
    <property type="match status" value="1"/>
</dbReference>
<dbReference type="InterPro" id="IPR017938">
    <property type="entry name" value="Riboflavin_synthase-like_b-brl"/>
</dbReference>
<dbReference type="EMBL" id="CP009056">
    <property type="protein sequence ID" value="AJA45100.1"/>
    <property type="molecule type" value="Genomic_DNA"/>
</dbReference>
<dbReference type="InterPro" id="IPR013113">
    <property type="entry name" value="SIP_FAD-bd"/>
</dbReference>
<dbReference type="Pfam" id="PF08021">
    <property type="entry name" value="FAD_binding_9"/>
    <property type="match status" value="1"/>
</dbReference>
<dbReference type="KEGG" id="fpp:FPB0191_01279"/>
<evidence type="ECO:0000259" key="2">
    <source>
        <dbReference type="Pfam" id="PF04954"/>
    </source>
</evidence>
<evidence type="ECO:0000313" key="5">
    <source>
        <dbReference type="Proteomes" id="UP000030901"/>
    </source>
</evidence>
<gene>
    <name evidence="4" type="ORF">FPB0191_01279</name>
</gene>